<evidence type="ECO:0000313" key="6">
    <source>
        <dbReference type="Proteomes" id="UP001445335"/>
    </source>
</evidence>
<evidence type="ECO:0008006" key="7">
    <source>
        <dbReference type="Google" id="ProtNLM"/>
    </source>
</evidence>
<evidence type="ECO:0000259" key="3">
    <source>
        <dbReference type="Pfam" id="PF20446"/>
    </source>
</evidence>
<dbReference type="PANTHER" id="PTHR38149">
    <property type="entry name" value="ATPASE"/>
    <property type="match status" value="1"/>
</dbReference>
<comment type="caution">
    <text evidence="5">The sequence shown here is derived from an EMBL/GenBank/DDBJ whole genome shotgun (WGS) entry which is preliminary data.</text>
</comment>
<gene>
    <name evidence="5" type="ORF">WJX81_003003</name>
</gene>
<name>A0AAW1SCM7_9CHLO</name>
<reference evidence="5 6" key="1">
    <citation type="journal article" date="2024" name="Nat. Commun.">
        <title>Phylogenomics reveals the evolutionary origins of lichenization in chlorophyte algae.</title>
        <authorList>
            <person name="Puginier C."/>
            <person name="Libourel C."/>
            <person name="Otte J."/>
            <person name="Skaloud P."/>
            <person name="Haon M."/>
            <person name="Grisel S."/>
            <person name="Petersen M."/>
            <person name="Berrin J.G."/>
            <person name="Delaux P.M."/>
            <person name="Dal Grande F."/>
            <person name="Keller J."/>
        </authorList>
    </citation>
    <scope>NUCLEOTIDE SEQUENCE [LARGE SCALE GENOMIC DNA]</scope>
    <source>
        <strain evidence="5 6">SAG 245.80</strain>
    </source>
</reference>
<dbReference type="Pfam" id="PF20446">
    <property type="entry name" value="ABC_N"/>
    <property type="match status" value="1"/>
</dbReference>
<evidence type="ECO:0000259" key="2">
    <source>
        <dbReference type="Pfam" id="PF09818"/>
    </source>
</evidence>
<feature type="compositionally biased region" description="Basic residues" evidence="1">
    <location>
        <begin position="1"/>
        <end position="10"/>
    </location>
</feature>
<dbReference type="InterPro" id="IPR049069">
    <property type="entry name" value="MRB1590-like_C"/>
</dbReference>
<evidence type="ECO:0000259" key="4">
    <source>
        <dbReference type="Pfam" id="PF21117"/>
    </source>
</evidence>
<dbReference type="Proteomes" id="UP001445335">
    <property type="component" value="Unassembled WGS sequence"/>
</dbReference>
<evidence type="ECO:0000256" key="1">
    <source>
        <dbReference type="SAM" id="MobiDB-lite"/>
    </source>
</evidence>
<evidence type="ECO:0000313" key="5">
    <source>
        <dbReference type="EMBL" id="KAK9844049.1"/>
    </source>
</evidence>
<sequence>MSGRGRGRGRFYKELYGGRGRGGRGGRGGDQGGYTDEDPGPSNGAGGAAKGVQGSVQDLQRALREREGRPYPAYHDVEGAWSFPEFLFVLDRAQSDPYAAPSRCRVQVAAEMAGLPAALWGTRVRRIATCDFLTRAFGAAIASAGADARAQAGGWHGEKGGEMTVDMPGQHVLERTSVVINDQGTVEARFTVALPARGRSILGQWAAQILCQNLPRYVHAGLLHASLDAHALAAHVACVQDTQALRDALPGLGLIAFVGDGAILPRRSGASDAPMPAKEAVPFASPESLAVKVELPNAGRVRGMGVRAGVTLIVGGGFHGKSTLLDALQAGVYNKVLGDGRERVATIASAVKVRAEDGRRVEACDISPFISNLPMGRNTHAFRTDDASGSTSQAAGIQEALELGAAALLLDEDTCATNFMIRDARMQALVAKDKEPITPFIARIRALAAQCTSAVIVMGGSGDYFGVADTVVCMDSFRARDVTAEAHAIDARFGPSPALDDGGGAPYGAVRQRVPVSILPGGPNERVKVHVRQVGLITYGEQQLDLSALAQLAEVSQTRAIAEALLLLRQWISGCNGSAQRWTLAQLLDRLDGAMDEQGLDALTPGVKHGGLARPRRFDIGAALNRLRSLHMEQS</sequence>
<proteinExistence type="predicted"/>
<dbReference type="PANTHER" id="PTHR38149:SF1">
    <property type="entry name" value="ATPASE"/>
    <property type="match status" value="1"/>
</dbReference>
<dbReference type="Pfam" id="PF09818">
    <property type="entry name" value="ABC_ATPase"/>
    <property type="match status" value="1"/>
</dbReference>
<accession>A0AAW1SCM7</accession>
<feature type="domain" description="MRB1590-like C-terminal" evidence="4">
    <location>
        <begin position="528"/>
        <end position="632"/>
    </location>
</feature>
<keyword evidence="6" id="KW-1185">Reference proteome</keyword>
<dbReference type="Pfam" id="PF21117">
    <property type="entry name" value="MRB1590_C"/>
    <property type="match status" value="1"/>
</dbReference>
<dbReference type="InterPro" id="IPR046834">
    <property type="entry name" value="ABC_ATPase_C"/>
</dbReference>
<organism evidence="5 6">
    <name type="scientific">Elliptochloris bilobata</name>
    <dbReference type="NCBI Taxonomy" id="381761"/>
    <lineage>
        <taxon>Eukaryota</taxon>
        <taxon>Viridiplantae</taxon>
        <taxon>Chlorophyta</taxon>
        <taxon>core chlorophytes</taxon>
        <taxon>Trebouxiophyceae</taxon>
        <taxon>Trebouxiophyceae incertae sedis</taxon>
        <taxon>Elliptochloris clade</taxon>
        <taxon>Elliptochloris</taxon>
    </lineage>
</organism>
<protein>
    <recommendedName>
        <fullName evidence="7">ATPase</fullName>
    </recommendedName>
</protein>
<feature type="region of interest" description="Disordered" evidence="1">
    <location>
        <begin position="1"/>
        <end position="54"/>
    </location>
</feature>
<dbReference type="InterPro" id="IPR046833">
    <property type="entry name" value="ABC_N"/>
</dbReference>
<feature type="compositionally biased region" description="Gly residues" evidence="1">
    <location>
        <begin position="17"/>
        <end position="32"/>
    </location>
</feature>
<feature type="domain" description="ATPase of the ABC class C-terminal" evidence="2">
    <location>
        <begin position="230"/>
        <end position="492"/>
    </location>
</feature>
<dbReference type="EMBL" id="JALJOU010000004">
    <property type="protein sequence ID" value="KAK9844049.1"/>
    <property type="molecule type" value="Genomic_DNA"/>
</dbReference>
<dbReference type="AlphaFoldDB" id="A0AAW1SCM7"/>
<feature type="domain" description="ATPase of the ABC class N-terminal" evidence="3">
    <location>
        <begin position="57"/>
        <end position="223"/>
    </location>
</feature>
<dbReference type="InterPro" id="IPR019195">
    <property type="entry name" value="ABC_ATPase_put"/>
</dbReference>